<feature type="compositionally biased region" description="Basic and acidic residues" evidence="1">
    <location>
        <begin position="110"/>
        <end position="135"/>
    </location>
</feature>
<protein>
    <submittedName>
        <fullName evidence="2">Uncharacterized protein</fullName>
    </submittedName>
</protein>
<sequence>MIQYFKILRRVRAGKPLPLQQIDIGDDGRQRRFQIVGHIGDQVGLQSLVFQFILDRDVGRFRDFIDPPRQLIQLAAAGHVYFIGEVSAFYFLDALLDILVFLYPPGSENNDQKSRDGGQDHSCREDTDRQRHQNDLFHNASAEIKGLHTIPEG</sequence>
<comment type="caution">
    <text evidence="2">The sequence shown here is derived from an EMBL/GenBank/DDBJ whole genome shotgun (WGS) entry which is preliminary data.</text>
</comment>
<evidence type="ECO:0000313" key="2">
    <source>
        <dbReference type="EMBL" id="MPN57431.1"/>
    </source>
</evidence>
<name>A0A645J1G9_9ZZZZ</name>
<evidence type="ECO:0000256" key="1">
    <source>
        <dbReference type="SAM" id="MobiDB-lite"/>
    </source>
</evidence>
<dbReference type="AlphaFoldDB" id="A0A645J1G9"/>
<reference evidence="2" key="1">
    <citation type="submission" date="2019-08" db="EMBL/GenBank/DDBJ databases">
        <authorList>
            <person name="Kucharzyk K."/>
            <person name="Murdoch R.W."/>
            <person name="Higgins S."/>
            <person name="Loffler F."/>
        </authorList>
    </citation>
    <scope>NUCLEOTIDE SEQUENCE</scope>
</reference>
<gene>
    <name evidence="2" type="ORF">SDC9_205125</name>
</gene>
<organism evidence="2">
    <name type="scientific">bioreactor metagenome</name>
    <dbReference type="NCBI Taxonomy" id="1076179"/>
    <lineage>
        <taxon>unclassified sequences</taxon>
        <taxon>metagenomes</taxon>
        <taxon>ecological metagenomes</taxon>
    </lineage>
</organism>
<accession>A0A645J1G9</accession>
<dbReference type="EMBL" id="VSSQ01128942">
    <property type="protein sequence ID" value="MPN57431.1"/>
    <property type="molecule type" value="Genomic_DNA"/>
</dbReference>
<feature type="region of interest" description="Disordered" evidence="1">
    <location>
        <begin position="109"/>
        <end position="135"/>
    </location>
</feature>
<proteinExistence type="predicted"/>